<reference evidence="7" key="4">
    <citation type="submission" date="2023-01" db="EMBL/GenBank/DDBJ databases">
        <title>Draft genome sequence of Methylobacterium brachythecii strain NBRC 107710.</title>
        <authorList>
            <person name="Sun Q."/>
            <person name="Mori K."/>
        </authorList>
    </citation>
    <scope>NUCLEOTIDE SEQUENCE</scope>
    <source>
        <strain evidence="7">NBRC 107710</strain>
    </source>
</reference>
<evidence type="ECO:0000313" key="10">
    <source>
        <dbReference type="Proteomes" id="UP001156881"/>
    </source>
</evidence>
<evidence type="ECO:0000313" key="9">
    <source>
        <dbReference type="Proteomes" id="UP000517759"/>
    </source>
</evidence>
<dbReference type="EMBL" id="BSPG01000004">
    <property type="protein sequence ID" value="GLS43233.1"/>
    <property type="molecule type" value="Genomic_DNA"/>
</dbReference>
<feature type="domain" description="Peptidase S9 prolyl oligopeptidase catalytic" evidence="5">
    <location>
        <begin position="500"/>
        <end position="712"/>
    </location>
</feature>
<dbReference type="GO" id="GO:0004252">
    <property type="term" value="F:serine-type endopeptidase activity"/>
    <property type="evidence" value="ECO:0007669"/>
    <property type="project" value="UniProtKB-EC"/>
</dbReference>
<reference evidence="7" key="1">
    <citation type="journal article" date="2014" name="Int. J. Syst. Evol. Microbiol.">
        <title>Complete genome of a new Firmicutes species belonging to the dominant human colonic microbiota ('Ruminococcus bicirculans') reveals two chromosomes and a selective capacity to utilize plant glucans.</title>
        <authorList>
            <consortium name="NISC Comparative Sequencing Program"/>
            <person name="Wegmann U."/>
            <person name="Louis P."/>
            <person name="Goesmann A."/>
            <person name="Henrissat B."/>
            <person name="Duncan S.H."/>
            <person name="Flint H.J."/>
        </authorList>
    </citation>
    <scope>NUCLEOTIDE SEQUENCE</scope>
    <source>
        <strain evidence="7">NBRC 107710</strain>
    </source>
</reference>
<protein>
    <submittedName>
        <fullName evidence="8">Oligopeptidase B</fullName>
        <ecNumber evidence="8">3.4.21.83</ecNumber>
    </submittedName>
    <submittedName>
        <fullName evidence="7">Peptidase S9</fullName>
    </submittedName>
</protein>
<dbReference type="Pfam" id="PF00326">
    <property type="entry name" value="Peptidase_S9"/>
    <property type="match status" value="1"/>
</dbReference>
<evidence type="ECO:0000256" key="4">
    <source>
        <dbReference type="ARBA" id="ARBA00022825"/>
    </source>
</evidence>
<dbReference type="AlphaFoldDB" id="A0A7W6AHU2"/>
<name>A0A7W6AHU2_9HYPH</name>
<evidence type="ECO:0000256" key="3">
    <source>
        <dbReference type="ARBA" id="ARBA00022801"/>
    </source>
</evidence>
<reference evidence="10" key="2">
    <citation type="journal article" date="2019" name="Int. J. Syst. Evol. Microbiol.">
        <title>The Global Catalogue of Microorganisms (GCM) 10K type strain sequencing project: providing services to taxonomists for standard genome sequencing and annotation.</title>
        <authorList>
            <consortium name="The Broad Institute Genomics Platform"/>
            <consortium name="The Broad Institute Genome Sequencing Center for Infectious Disease"/>
            <person name="Wu L."/>
            <person name="Ma J."/>
        </authorList>
    </citation>
    <scope>NUCLEOTIDE SEQUENCE [LARGE SCALE GENOMIC DNA]</scope>
    <source>
        <strain evidence="10">NBRC 107710</strain>
    </source>
</reference>
<evidence type="ECO:0000259" key="6">
    <source>
        <dbReference type="Pfam" id="PF02897"/>
    </source>
</evidence>
<dbReference type="InterPro" id="IPR029058">
    <property type="entry name" value="AB_hydrolase_fold"/>
</dbReference>
<evidence type="ECO:0000256" key="1">
    <source>
        <dbReference type="ARBA" id="ARBA00005228"/>
    </source>
</evidence>
<evidence type="ECO:0000259" key="5">
    <source>
        <dbReference type="Pfam" id="PF00326"/>
    </source>
</evidence>
<keyword evidence="4" id="KW-0720">Serine protease</keyword>
<dbReference type="InterPro" id="IPR002470">
    <property type="entry name" value="Peptidase_S9A"/>
</dbReference>
<dbReference type="SUPFAM" id="SSF50993">
    <property type="entry name" value="Peptidase/esterase 'gauge' domain"/>
    <property type="match status" value="1"/>
</dbReference>
<dbReference type="InterPro" id="IPR001375">
    <property type="entry name" value="Peptidase_S9_cat"/>
</dbReference>
<feature type="domain" description="Peptidase S9A N-terminal" evidence="6">
    <location>
        <begin position="17"/>
        <end position="439"/>
    </location>
</feature>
<gene>
    <name evidence="7" type="primary">ptrB</name>
    <name evidence="7" type="ORF">GCM10007884_12180</name>
    <name evidence="8" type="ORF">GGR33_001340</name>
</gene>
<keyword evidence="2" id="KW-0645">Protease</keyword>
<evidence type="ECO:0000256" key="2">
    <source>
        <dbReference type="ARBA" id="ARBA00022670"/>
    </source>
</evidence>
<dbReference type="EMBL" id="JACIDN010000002">
    <property type="protein sequence ID" value="MBB3901854.1"/>
    <property type="molecule type" value="Genomic_DNA"/>
</dbReference>
<dbReference type="Gene3D" id="2.130.10.120">
    <property type="entry name" value="Prolyl oligopeptidase, N-terminal domain"/>
    <property type="match status" value="1"/>
</dbReference>
<dbReference type="EC" id="3.4.21.83" evidence="8"/>
<dbReference type="Pfam" id="PF02897">
    <property type="entry name" value="Peptidase_S9_N"/>
    <property type="match status" value="1"/>
</dbReference>
<dbReference type="Proteomes" id="UP001156881">
    <property type="component" value="Unassembled WGS sequence"/>
</dbReference>
<dbReference type="PRINTS" id="PR00862">
    <property type="entry name" value="PROLIGOPTASE"/>
</dbReference>
<reference evidence="8 9" key="3">
    <citation type="submission" date="2020-08" db="EMBL/GenBank/DDBJ databases">
        <title>Genomic Encyclopedia of Type Strains, Phase IV (KMG-IV): sequencing the most valuable type-strain genomes for metagenomic binning, comparative biology and taxonomic classification.</title>
        <authorList>
            <person name="Goeker M."/>
        </authorList>
    </citation>
    <scope>NUCLEOTIDE SEQUENCE [LARGE SCALE GENOMIC DNA]</scope>
    <source>
        <strain evidence="8 9">DSM 24105</strain>
    </source>
</reference>
<comment type="similarity">
    <text evidence="1">Belongs to the peptidase S9A family.</text>
</comment>
<evidence type="ECO:0000313" key="8">
    <source>
        <dbReference type="EMBL" id="MBB3901854.1"/>
    </source>
</evidence>
<dbReference type="InterPro" id="IPR023302">
    <property type="entry name" value="Pept_S9A_N"/>
</dbReference>
<organism evidence="8 9">
    <name type="scientific">Methylobacterium brachythecii</name>
    <dbReference type="NCBI Taxonomy" id="1176177"/>
    <lineage>
        <taxon>Bacteria</taxon>
        <taxon>Pseudomonadati</taxon>
        <taxon>Pseudomonadota</taxon>
        <taxon>Alphaproteobacteria</taxon>
        <taxon>Hyphomicrobiales</taxon>
        <taxon>Methylobacteriaceae</taxon>
        <taxon>Methylobacterium</taxon>
    </lineage>
</organism>
<dbReference type="RefSeq" id="WP_183503102.1">
    <property type="nucleotide sequence ID" value="NZ_BSPG01000004.1"/>
</dbReference>
<evidence type="ECO:0000313" key="7">
    <source>
        <dbReference type="EMBL" id="GLS43233.1"/>
    </source>
</evidence>
<dbReference type="GO" id="GO:0006508">
    <property type="term" value="P:proteolysis"/>
    <property type="evidence" value="ECO:0007669"/>
    <property type="project" value="UniProtKB-KW"/>
</dbReference>
<keyword evidence="10" id="KW-1185">Reference proteome</keyword>
<dbReference type="PANTHER" id="PTHR11757">
    <property type="entry name" value="PROTEASE FAMILY S9A OLIGOPEPTIDASE"/>
    <property type="match status" value="1"/>
</dbReference>
<comment type="caution">
    <text evidence="8">The sequence shown here is derived from an EMBL/GenBank/DDBJ whole genome shotgun (WGS) entry which is preliminary data.</text>
</comment>
<keyword evidence="3 8" id="KW-0378">Hydrolase</keyword>
<proteinExistence type="inferred from homology"/>
<dbReference type="Gene3D" id="3.40.50.1820">
    <property type="entry name" value="alpha/beta hydrolase"/>
    <property type="match status" value="1"/>
</dbReference>
<sequence>MTSETLPPFTLPTDAPKAEARPHAFTIHEHKVEDDYAWLKAENWRAVLKDPAALAPDIRAYLDAENTYAEAALSEAGALRKTLVAEMRGRIREDDSSVPEPDGPFAYYTRHREGGQHPLICRRPRTVVVLPGQGAETAADGGPEEGEQILLDGDREGEGRPFFEIAAAVHSDDHRKLAWGADTKGSELYTIRVRDLGTGEDAADGVEATSGEAVWSADGASYWYVALDENHRPAKVMRHQLGTPQTEDVAVYEEADAGFFVHIGKTQSGRYLTVTASDHETAEVHLLDRTAPDSALLTVSPREHRLIYSVEHWADFLVILTNADGAEDFKVVTAPLASPNRANWQDAVPYRTGVMIRHLHVLGNHMVRLELENALPRIVVRDLAGNEHTVSFPEEAYSLGLASGYEFETARIRFTYSSMTTPAETYDYDCVTKGRHLRKRQVVPSGHDAADYVTRRLFATAPDGEQVPISLLHRKGLELDGKAPLLLYGYGSYGTLMPASFSTNRLSLVDRGFVYAIAHIRGGTEKGWRWYLDGKREKKPNTFSDFVACGRALVEAGYTSEKSIVAHGGSAGGMLMGAVANIAPELFAAIVADVPFVDVLNTMLDGDLPLTPPEWPEWGNPAESEEACRTILSYSPYDNVAAKAYPAILALGGLTDPRVTYWEPAKWVARLRATMTGGGPVLLKINMEAGHGGAAGRFDRLEEVGLIYAFALMAATRAKTG</sequence>
<dbReference type="SUPFAM" id="SSF53474">
    <property type="entry name" value="alpha/beta-Hydrolases"/>
    <property type="match status" value="1"/>
</dbReference>
<dbReference type="Proteomes" id="UP000517759">
    <property type="component" value="Unassembled WGS sequence"/>
</dbReference>
<dbReference type="InterPro" id="IPR051543">
    <property type="entry name" value="Serine_Peptidase_S9A"/>
</dbReference>
<accession>A0A7W6AHU2</accession>
<dbReference type="PANTHER" id="PTHR11757:SF19">
    <property type="entry name" value="PROLYL ENDOPEPTIDASE-LIKE"/>
    <property type="match status" value="1"/>
</dbReference>